<gene>
    <name evidence="2" type="ORF">UT10_C0026G0015</name>
</gene>
<proteinExistence type="predicted"/>
<protein>
    <submittedName>
        <fullName evidence="2">Uncharacterized protein</fullName>
    </submittedName>
</protein>
<evidence type="ECO:0000256" key="1">
    <source>
        <dbReference type="SAM" id="Phobius"/>
    </source>
</evidence>
<organism evidence="2 3">
    <name type="scientific">Candidatus Woesebacteria bacterium GW2011_GWB1_38_8b</name>
    <dbReference type="NCBI Taxonomy" id="1618571"/>
    <lineage>
        <taxon>Bacteria</taxon>
        <taxon>Candidatus Woeseibacteriota</taxon>
    </lineage>
</organism>
<name>A0A0G0PAR1_9BACT</name>
<sequence>MFSVFSSTDLNELSNIVAPSLGDSPGAIVGDIFITYFLPAAGIILFLYLIFGGFEVMMSAGNPKSVASGKGKITNALIGFIIIFAAYWIVQLISIAFGFGSFNEIF</sequence>
<dbReference type="InterPro" id="IPR043993">
    <property type="entry name" value="T4SS_pilin"/>
</dbReference>
<keyword evidence="1" id="KW-0472">Membrane</keyword>
<evidence type="ECO:0000313" key="2">
    <source>
        <dbReference type="EMBL" id="KKQ86391.1"/>
    </source>
</evidence>
<dbReference type="EMBL" id="LBVN01000026">
    <property type="protein sequence ID" value="KKQ86391.1"/>
    <property type="molecule type" value="Genomic_DNA"/>
</dbReference>
<feature type="transmembrane region" description="Helical" evidence="1">
    <location>
        <begin position="75"/>
        <end position="99"/>
    </location>
</feature>
<dbReference type="Proteomes" id="UP000033944">
    <property type="component" value="Unassembled WGS sequence"/>
</dbReference>
<feature type="transmembrane region" description="Helical" evidence="1">
    <location>
        <begin position="33"/>
        <end position="54"/>
    </location>
</feature>
<dbReference type="Pfam" id="PF18895">
    <property type="entry name" value="T4SS_pilin"/>
    <property type="match status" value="1"/>
</dbReference>
<keyword evidence="1" id="KW-0812">Transmembrane</keyword>
<accession>A0A0G0PAR1</accession>
<reference evidence="2 3" key="1">
    <citation type="journal article" date="2015" name="Nature">
        <title>rRNA introns, odd ribosomes, and small enigmatic genomes across a large radiation of phyla.</title>
        <authorList>
            <person name="Brown C.T."/>
            <person name="Hug L.A."/>
            <person name="Thomas B.C."/>
            <person name="Sharon I."/>
            <person name="Castelle C.J."/>
            <person name="Singh A."/>
            <person name="Wilkins M.J."/>
            <person name="Williams K.H."/>
            <person name="Banfield J.F."/>
        </authorList>
    </citation>
    <scope>NUCLEOTIDE SEQUENCE [LARGE SCALE GENOMIC DNA]</scope>
</reference>
<keyword evidence="1" id="KW-1133">Transmembrane helix</keyword>
<dbReference type="AlphaFoldDB" id="A0A0G0PAR1"/>
<evidence type="ECO:0000313" key="3">
    <source>
        <dbReference type="Proteomes" id="UP000033944"/>
    </source>
</evidence>
<comment type="caution">
    <text evidence="2">The sequence shown here is derived from an EMBL/GenBank/DDBJ whole genome shotgun (WGS) entry which is preliminary data.</text>
</comment>